<feature type="compositionally biased region" description="Basic and acidic residues" evidence="1">
    <location>
        <begin position="58"/>
        <end position="67"/>
    </location>
</feature>
<evidence type="ECO:0000313" key="3">
    <source>
        <dbReference type="EMBL" id="KAG1520703.1"/>
    </source>
</evidence>
<dbReference type="EMBL" id="JAANIT010015677">
    <property type="protein sequence ID" value="KAG1520703.1"/>
    <property type="molecule type" value="Genomic_DNA"/>
</dbReference>
<dbReference type="EMBL" id="JAANQT010000926">
    <property type="protein sequence ID" value="KAG1307545.1"/>
    <property type="molecule type" value="Genomic_DNA"/>
</dbReference>
<dbReference type="AlphaFoldDB" id="A0A9P6X869"/>
<keyword evidence="4" id="KW-1185">Reference proteome</keyword>
<reference evidence="2" key="1">
    <citation type="journal article" date="2020" name="Microb. Genom.">
        <title>Genetic diversity of clinical and environmental Mucorales isolates obtained from an investigation of mucormycosis cases among solid organ transplant recipients.</title>
        <authorList>
            <person name="Nguyen M.H."/>
            <person name="Kaul D."/>
            <person name="Muto C."/>
            <person name="Cheng S.J."/>
            <person name="Richter R.A."/>
            <person name="Bruno V.M."/>
            <person name="Liu G."/>
            <person name="Beyhan S."/>
            <person name="Sundermann A.J."/>
            <person name="Mounaud S."/>
            <person name="Pasculle A.W."/>
            <person name="Nierman W.C."/>
            <person name="Driscoll E."/>
            <person name="Cumbie R."/>
            <person name="Clancy C.J."/>
            <person name="Dupont C.L."/>
        </authorList>
    </citation>
    <scope>NUCLEOTIDE SEQUENCE</scope>
    <source>
        <strain evidence="2">GL11</strain>
        <strain evidence="3">GL16</strain>
    </source>
</reference>
<feature type="compositionally biased region" description="Polar residues" evidence="1">
    <location>
        <begin position="41"/>
        <end position="54"/>
    </location>
</feature>
<feature type="region of interest" description="Disordered" evidence="1">
    <location>
        <begin position="41"/>
        <end position="67"/>
    </location>
</feature>
<gene>
    <name evidence="3" type="ORF">G6F51_014720</name>
    <name evidence="2" type="ORF">G6F64_006734</name>
</gene>
<organism evidence="2 4">
    <name type="scientific">Rhizopus oryzae</name>
    <name type="common">Mucormycosis agent</name>
    <name type="synonym">Rhizopus arrhizus var. delemar</name>
    <dbReference type="NCBI Taxonomy" id="64495"/>
    <lineage>
        <taxon>Eukaryota</taxon>
        <taxon>Fungi</taxon>
        <taxon>Fungi incertae sedis</taxon>
        <taxon>Mucoromycota</taxon>
        <taxon>Mucoromycotina</taxon>
        <taxon>Mucoromycetes</taxon>
        <taxon>Mucorales</taxon>
        <taxon>Mucorineae</taxon>
        <taxon>Rhizopodaceae</taxon>
        <taxon>Rhizopus</taxon>
    </lineage>
</organism>
<evidence type="ECO:0000256" key="1">
    <source>
        <dbReference type="SAM" id="MobiDB-lite"/>
    </source>
</evidence>
<dbReference type="Proteomes" id="UP000717996">
    <property type="component" value="Unassembled WGS sequence"/>
</dbReference>
<dbReference type="Proteomes" id="UP000716291">
    <property type="component" value="Unassembled WGS sequence"/>
</dbReference>
<accession>A0A9P6X869</accession>
<name>A0A9P6X869_RHIOR</name>
<dbReference type="OrthoDB" id="10276196at2759"/>
<proteinExistence type="predicted"/>
<protein>
    <submittedName>
        <fullName evidence="2">Uncharacterized protein</fullName>
    </submittedName>
</protein>
<evidence type="ECO:0000313" key="4">
    <source>
        <dbReference type="Proteomes" id="UP000716291"/>
    </source>
</evidence>
<evidence type="ECO:0000313" key="2">
    <source>
        <dbReference type="EMBL" id="KAG1307545.1"/>
    </source>
</evidence>
<sequence>MYRRHLFSALLTNQHLKFVSFTAMSPKRIANPITTIMTSKDTTSINEPSQSAPTALSGEEHKTGIEV</sequence>
<comment type="caution">
    <text evidence="2">The sequence shown here is derived from an EMBL/GenBank/DDBJ whole genome shotgun (WGS) entry which is preliminary data.</text>
</comment>